<feature type="transmembrane region" description="Helical" evidence="9">
    <location>
        <begin position="54"/>
        <end position="78"/>
    </location>
</feature>
<dbReference type="AlphaFoldDB" id="A0A0D0KWN5"/>
<evidence type="ECO:0000256" key="9">
    <source>
        <dbReference type="SAM" id="Phobius"/>
    </source>
</evidence>
<evidence type="ECO:0000256" key="2">
    <source>
        <dbReference type="ARBA" id="ARBA00007942"/>
    </source>
</evidence>
<dbReference type="Pfam" id="PF02653">
    <property type="entry name" value="BPD_transp_2"/>
    <property type="match status" value="1"/>
</dbReference>
<protein>
    <submittedName>
        <fullName evidence="10">Branched-chain amino acid ABC transporter permease</fullName>
    </submittedName>
</protein>
<feature type="transmembrane region" description="Helical" evidence="9">
    <location>
        <begin position="303"/>
        <end position="322"/>
    </location>
</feature>
<keyword evidence="3" id="KW-0813">Transport</keyword>
<evidence type="ECO:0000256" key="7">
    <source>
        <dbReference type="ARBA" id="ARBA00022989"/>
    </source>
</evidence>
<name>A0A0D0KWN5_9PSED</name>
<evidence type="ECO:0000256" key="3">
    <source>
        <dbReference type="ARBA" id="ARBA00022448"/>
    </source>
</evidence>
<evidence type="ECO:0000256" key="4">
    <source>
        <dbReference type="ARBA" id="ARBA00022475"/>
    </source>
</evidence>
<evidence type="ECO:0000256" key="5">
    <source>
        <dbReference type="ARBA" id="ARBA00022519"/>
    </source>
</evidence>
<evidence type="ECO:0000256" key="1">
    <source>
        <dbReference type="ARBA" id="ARBA00004429"/>
    </source>
</evidence>
<dbReference type="PANTHER" id="PTHR32196">
    <property type="entry name" value="ABC TRANSPORTER PERMEASE PROTEIN YPHD-RELATED-RELATED"/>
    <property type="match status" value="1"/>
</dbReference>
<dbReference type="EMBL" id="JXQW01000008">
    <property type="protein sequence ID" value="KIQ04389.1"/>
    <property type="molecule type" value="Genomic_DNA"/>
</dbReference>
<proteinExistence type="inferred from homology"/>
<evidence type="ECO:0000313" key="11">
    <source>
        <dbReference type="Proteomes" id="UP000032068"/>
    </source>
</evidence>
<dbReference type="OrthoDB" id="5083725at2"/>
<dbReference type="Proteomes" id="UP000032068">
    <property type="component" value="Unassembled WGS sequence"/>
</dbReference>
<comment type="subcellular location">
    <subcellularLocation>
        <location evidence="1">Cell inner membrane</location>
        <topology evidence="1">Multi-pass membrane protein</topology>
    </subcellularLocation>
</comment>
<evidence type="ECO:0000256" key="6">
    <source>
        <dbReference type="ARBA" id="ARBA00022692"/>
    </source>
</evidence>
<organism evidence="10 11">
    <name type="scientific">Pseudomonas fulva</name>
    <dbReference type="NCBI Taxonomy" id="47880"/>
    <lineage>
        <taxon>Bacteria</taxon>
        <taxon>Pseudomonadati</taxon>
        <taxon>Pseudomonadota</taxon>
        <taxon>Gammaproteobacteria</taxon>
        <taxon>Pseudomonadales</taxon>
        <taxon>Pseudomonadaceae</taxon>
        <taxon>Pseudomonas</taxon>
    </lineage>
</organism>
<dbReference type="InterPro" id="IPR001851">
    <property type="entry name" value="ABC_transp_permease"/>
</dbReference>
<keyword evidence="6 9" id="KW-0812">Transmembrane</keyword>
<keyword evidence="4" id="KW-1003">Cell membrane</keyword>
<dbReference type="GO" id="GO:0005886">
    <property type="term" value="C:plasma membrane"/>
    <property type="evidence" value="ECO:0007669"/>
    <property type="project" value="UniProtKB-SubCell"/>
</dbReference>
<feature type="transmembrane region" description="Helical" evidence="9">
    <location>
        <begin position="222"/>
        <end position="241"/>
    </location>
</feature>
<keyword evidence="7 9" id="KW-1133">Transmembrane helix</keyword>
<feature type="transmembrane region" description="Helical" evidence="9">
    <location>
        <begin position="20"/>
        <end position="42"/>
    </location>
</feature>
<sequence length="330" mass="33976">MSDSIVRGERLGRGAPSLVALLVRLLLPIAFLAVLTFFAVKAPGFLSSGNLTSLLLNNFVLLAIVAVGMTYAIAAGGIDLSVGTALDFSALAFVVLLNAGHGFSVAVLGALLAGSLTGLFNAGLIAGLGISPFLATLGTLFIGTSVQQLLSEGGQPIYLAAAVRPGALVDPLLGIPLPLLLVALLALVYGVLLARGRFGREVLALGTQPLVARYSGLCLSRVAALVFIASAFASAVAGIVLTMSVNAYVPMSGNAFLMNAIGAVFIGTTLNRRGRANIAGTLLGVLFLNVTANGLLLIGWNFYWQQVATGALILLVLVFSFISRRLVQAR</sequence>
<accession>A0A0D0KWN5</accession>
<reference evidence="10 11" key="1">
    <citation type="submission" date="2014-12" db="EMBL/GenBank/DDBJ databases">
        <title>16Stimator: statistical estimation of ribosomal gene copy numbers from draft genome assemblies.</title>
        <authorList>
            <person name="Perisin M.A."/>
            <person name="Vetter M."/>
            <person name="Gilbert J.A."/>
            <person name="Bergelson J."/>
        </authorList>
    </citation>
    <scope>NUCLEOTIDE SEQUENCE [LARGE SCALE GENOMIC DNA]</scope>
    <source>
        <strain evidence="10 11">MEJ086</strain>
    </source>
</reference>
<dbReference type="CDD" id="cd06579">
    <property type="entry name" value="TM_PBP1_transp_AraH_like"/>
    <property type="match status" value="1"/>
</dbReference>
<evidence type="ECO:0000313" key="10">
    <source>
        <dbReference type="EMBL" id="KIQ04389.1"/>
    </source>
</evidence>
<feature type="transmembrane region" description="Helical" evidence="9">
    <location>
        <begin position="278"/>
        <end position="297"/>
    </location>
</feature>
<comment type="similarity">
    <text evidence="2">Belongs to the binding-protein-dependent transport system permease family. AraH/RbsC subfamily.</text>
</comment>
<dbReference type="GO" id="GO:0022857">
    <property type="term" value="F:transmembrane transporter activity"/>
    <property type="evidence" value="ECO:0007669"/>
    <property type="project" value="InterPro"/>
</dbReference>
<feature type="transmembrane region" description="Helical" evidence="9">
    <location>
        <begin position="90"/>
        <end position="112"/>
    </location>
</feature>
<gene>
    <name evidence="10" type="ORF">RU08_05455</name>
</gene>
<evidence type="ECO:0000256" key="8">
    <source>
        <dbReference type="ARBA" id="ARBA00023136"/>
    </source>
</evidence>
<dbReference type="RefSeq" id="WP_042552798.1">
    <property type="nucleotide sequence ID" value="NZ_JXQW01000008.1"/>
</dbReference>
<dbReference type="PANTHER" id="PTHR32196:SF21">
    <property type="entry name" value="ABC TRANSPORTER PERMEASE PROTEIN YPHD-RELATED"/>
    <property type="match status" value="1"/>
</dbReference>
<feature type="transmembrane region" description="Helical" evidence="9">
    <location>
        <begin position="119"/>
        <end position="142"/>
    </location>
</feature>
<feature type="transmembrane region" description="Helical" evidence="9">
    <location>
        <begin position="247"/>
        <end position="266"/>
    </location>
</feature>
<keyword evidence="5" id="KW-0997">Cell inner membrane</keyword>
<comment type="caution">
    <text evidence="10">The sequence shown here is derived from an EMBL/GenBank/DDBJ whole genome shotgun (WGS) entry which is preliminary data.</text>
</comment>
<feature type="transmembrane region" description="Helical" evidence="9">
    <location>
        <begin position="173"/>
        <end position="194"/>
    </location>
</feature>
<keyword evidence="8 9" id="KW-0472">Membrane</keyword>